<feature type="compositionally biased region" description="Low complexity" evidence="1">
    <location>
        <begin position="1"/>
        <end position="18"/>
    </location>
</feature>
<evidence type="ECO:0000313" key="3">
    <source>
        <dbReference type="Proteomes" id="UP001142648"/>
    </source>
</evidence>
<reference evidence="2" key="1">
    <citation type="submission" date="2022-09" db="EMBL/GenBank/DDBJ databases">
        <title>The genome sequence of Tsuneonella sp. YG55.</title>
        <authorList>
            <person name="Liu Y."/>
        </authorList>
    </citation>
    <scope>NUCLEOTIDE SEQUENCE</scope>
    <source>
        <strain evidence="2">YG55</strain>
    </source>
</reference>
<feature type="compositionally biased region" description="Basic and acidic residues" evidence="1">
    <location>
        <begin position="49"/>
        <end position="61"/>
    </location>
</feature>
<organism evidence="2 3">
    <name type="scientific">Tsuneonella litorea</name>
    <dbReference type="NCBI Taxonomy" id="2976475"/>
    <lineage>
        <taxon>Bacteria</taxon>
        <taxon>Pseudomonadati</taxon>
        <taxon>Pseudomonadota</taxon>
        <taxon>Alphaproteobacteria</taxon>
        <taxon>Sphingomonadales</taxon>
        <taxon>Erythrobacteraceae</taxon>
        <taxon>Tsuneonella</taxon>
    </lineage>
</organism>
<evidence type="ECO:0000256" key="1">
    <source>
        <dbReference type="SAM" id="MobiDB-lite"/>
    </source>
</evidence>
<evidence type="ECO:0000313" key="2">
    <source>
        <dbReference type="EMBL" id="MCT2558507.1"/>
    </source>
</evidence>
<dbReference type="AlphaFoldDB" id="A0A9X2VZZ7"/>
<feature type="compositionally biased region" description="Acidic residues" evidence="1">
    <location>
        <begin position="39"/>
        <end position="48"/>
    </location>
</feature>
<gene>
    <name evidence="2" type="ORF">N0B51_05890</name>
</gene>
<keyword evidence="3" id="KW-1185">Reference proteome</keyword>
<name>A0A9X2VZZ7_9SPHN</name>
<dbReference type="InterPro" id="IPR021553">
    <property type="entry name" value="DUF3008"/>
</dbReference>
<dbReference type="Pfam" id="PF11450">
    <property type="entry name" value="DUF3008"/>
    <property type="match status" value="1"/>
</dbReference>
<feature type="region of interest" description="Disordered" evidence="1">
    <location>
        <begin position="1"/>
        <end position="61"/>
    </location>
</feature>
<proteinExistence type="predicted"/>
<dbReference type="RefSeq" id="WP_259961335.1">
    <property type="nucleotide sequence ID" value="NZ_JAOAMV010000002.1"/>
</dbReference>
<accession>A0A9X2VZZ7</accession>
<dbReference type="EMBL" id="JAOAMV010000002">
    <property type="protein sequence ID" value="MCT2558507.1"/>
    <property type="molecule type" value="Genomic_DNA"/>
</dbReference>
<sequence length="61" mass="6501">MPAQSKAQQKAAGAALSAKRGDTKVGDLKGASKDMYDSMSEDELEDLAETDREGLPEKKDS</sequence>
<dbReference type="Proteomes" id="UP001142648">
    <property type="component" value="Unassembled WGS sequence"/>
</dbReference>
<comment type="caution">
    <text evidence="2">The sequence shown here is derived from an EMBL/GenBank/DDBJ whole genome shotgun (WGS) entry which is preliminary data.</text>
</comment>
<feature type="compositionally biased region" description="Basic and acidic residues" evidence="1">
    <location>
        <begin position="19"/>
        <end position="36"/>
    </location>
</feature>
<protein>
    <submittedName>
        <fullName evidence="2">DUF3008 family protein</fullName>
    </submittedName>
</protein>